<comment type="caution">
    <text evidence="1">The sequence shown here is derived from an EMBL/GenBank/DDBJ whole genome shotgun (WGS) entry which is preliminary data.</text>
</comment>
<accession>A0A5J4UBM1</accession>
<sequence length="366" mass="41685">MDDLPKEKEHINQIYDSQEQHQDNDENVKQQNLTIQPWVYDFIVNTPNSQEETKRTQLFDAATKVFVKFYKQKERVFDTTSERANKLERERLLERNENIVGLELNEKEVIGCSGESDLKVEVETQRFAVLAQHACVAAETALIFGDVLEATRQILTAHNHTRIIADDAWQMCEVASVADEFKDVLRKKVSVYKVLGEQSKYAIRESAKTAKILVESQKPIDPMQLSIQQQPQVIQAMFPNMYTQQSGSQFRAGRGQSMYQVYPQLLPKFGFAVKRNRFGKTVIQQPENFFPQLGFIQQAPFSFQQSLIQSILIAVTIELKASTRSSLSTKFQQLIEYTGAVPACTITVPNYSMNRDQSGEGPAVAM</sequence>
<protein>
    <submittedName>
        <fullName evidence="1">Uncharacterized protein</fullName>
    </submittedName>
</protein>
<name>A0A5J4UBM1_9EUKA</name>
<evidence type="ECO:0000313" key="1">
    <source>
        <dbReference type="EMBL" id="KAA6367929.1"/>
    </source>
</evidence>
<gene>
    <name evidence="1" type="ORF">EZS28_036543</name>
</gene>
<proteinExistence type="predicted"/>
<dbReference type="Proteomes" id="UP000324800">
    <property type="component" value="Unassembled WGS sequence"/>
</dbReference>
<dbReference type="AlphaFoldDB" id="A0A5J4UBM1"/>
<evidence type="ECO:0000313" key="2">
    <source>
        <dbReference type="Proteomes" id="UP000324800"/>
    </source>
</evidence>
<dbReference type="EMBL" id="SNRW01017843">
    <property type="protein sequence ID" value="KAA6367929.1"/>
    <property type="molecule type" value="Genomic_DNA"/>
</dbReference>
<organism evidence="1 2">
    <name type="scientific">Streblomastix strix</name>
    <dbReference type="NCBI Taxonomy" id="222440"/>
    <lineage>
        <taxon>Eukaryota</taxon>
        <taxon>Metamonada</taxon>
        <taxon>Preaxostyla</taxon>
        <taxon>Oxymonadida</taxon>
        <taxon>Streblomastigidae</taxon>
        <taxon>Streblomastix</taxon>
    </lineage>
</organism>
<reference evidence="1 2" key="1">
    <citation type="submission" date="2019-03" db="EMBL/GenBank/DDBJ databases">
        <title>Single cell metagenomics reveals metabolic interactions within the superorganism composed of flagellate Streblomastix strix and complex community of Bacteroidetes bacteria on its surface.</title>
        <authorList>
            <person name="Treitli S.C."/>
            <person name="Kolisko M."/>
            <person name="Husnik F."/>
            <person name="Keeling P."/>
            <person name="Hampl V."/>
        </authorList>
    </citation>
    <scope>NUCLEOTIDE SEQUENCE [LARGE SCALE GENOMIC DNA]</scope>
    <source>
        <strain evidence="1">ST1C</strain>
    </source>
</reference>